<protein>
    <submittedName>
        <fullName evidence="1">Uncharacterized protein</fullName>
    </submittedName>
</protein>
<accession>A0ABR0JFD2</accession>
<reference evidence="1 2" key="1">
    <citation type="submission" date="2023-08" db="EMBL/GenBank/DDBJ databases">
        <title>Black Yeasts Isolated from many extreme environments.</title>
        <authorList>
            <person name="Coleine C."/>
            <person name="Stajich J.E."/>
            <person name="Selbmann L."/>
        </authorList>
    </citation>
    <scope>NUCLEOTIDE SEQUENCE [LARGE SCALE GENOMIC DNA]</scope>
    <source>
        <strain evidence="1 2">CCFEE 6328</strain>
    </source>
</reference>
<keyword evidence="2" id="KW-1185">Reference proteome</keyword>
<proteinExistence type="predicted"/>
<sequence length="163" mass="18124">MAPKLEKTFTMRGYINKENTVDLKAIKSGPQRIIVPIVSGFVKGSGLDAEVLPGGADWILLDPSSNIAHIDVRTQARASNGHSLYIHYIGVLKMDDEANKVLSWASDAKTTQVGDHHWFNQPIIETSDPEFKWVEDSVWVGQGHFVVDEKGSAVEYEIYKVTN</sequence>
<comment type="caution">
    <text evidence="1">The sequence shown here is derived from an EMBL/GenBank/DDBJ whole genome shotgun (WGS) entry which is preliminary data.</text>
</comment>
<dbReference type="EMBL" id="JAVRRF010000007">
    <property type="protein sequence ID" value="KAK5063352.1"/>
    <property type="molecule type" value="Genomic_DNA"/>
</dbReference>
<dbReference type="PANTHER" id="PTHR37315">
    <property type="entry name" value="UPF0311 PROTEIN BLR7842"/>
    <property type="match status" value="1"/>
</dbReference>
<dbReference type="InterPro" id="IPR020915">
    <property type="entry name" value="UPF0311"/>
</dbReference>
<evidence type="ECO:0000313" key="1">
    <source>
        <dbReference type="EMBL" id="KAK5063352.1"/>
    </source>
</evidence>
<evidence type="ECO:0000313" key="2">
    <source>
        <dbReference type="Proteomes" id="UP001345691"/>
    </source>
</evidence>
<dbReference type="PANTHER" id="PTHR37315:SF1">
    <property type="entry name" value="UPF0311 PROTEIN BLR7842"/>
    <property type="match status" value="1"/>
</dbReference>
<dbReference type="Gene3D" id="2.40.160.20">
    <property type="match status" value="1"/>
</dbReference>
<dbReference type="Proteomes" id="UP001345691">
    <property type="component" value="Unassembled WGS sequence"/>
</dbReference>
<dbReference type="Pfam" id="PF11578">
    <property type="entry name" value="DUF3237"/>
    <property type="match status" value="1"/>
</dbReference>
<name>A0ABR0JFD2_9EURO</name>
<gene>
    <name evidence="1" type="ORF">LTR69_004058</name>
</gene>
<organism evidence="1 2">
    <name type="scientific">Exophiala sideris</name>
    <dbReference type="NCBI Taxonomy" id="1016849"/>
    <lineage>
        <taxon>Eukaryota</taxon>
        <taxon>Fungi</taxon>
        <taxon>Dikarya</taxon>
        <taxon>Ascomycota</taxon>
        <taxon>Pezizomycotina</taxon>
        <taxon>Eurotiomycetes</taxon>
        <taxon>Chaetothyriomycetidae</taxon>
        <taxon>Chaetothyriales</taxon>
        <taxon>Herpotrichiellaceae</taxon>
        <taxon>Exophiala</taxon>
    </lineage>
</organism>